<dbReference type="AlphaFoldDB" id="A0A4R5QA07"/>
<organism evidence="1 2">
    <name type="scientific">Dankookia rubra</name>
    <dbReference type="NCBI Taxonomy" id="1442381"/>
    <lineage>
        <taxon>Bacteria</taxon>
        <taxon>Pseudomonadati</taxon>
        <taxon>Pseudomonadota</taxon>
        <taxon>Alphaproteobacteria</taxon>
        <taxon>Acetobacterales</taxon>
        <taxon>Roseomonadaceae</taxon>
        <taxon>Dankookia</taxon>
    </lineage>
</organism>
<dbReference type="GO" id="GO:0003824">
    <property type="term" value="F:catalytic activity"/>
    <property type="evidence" value="ECO:0007669"/>
    <property type="project" value="InterPro"/>
</dbReference>
<dbReference type="Gene3D" id="3.40.50.10540">
    <property type="entry name" value="Crotonobetainyl-coa:carnitine coa-transferase, domain 1"/>
    <property type="match status" value="1"/>
</dbReference>
<dbReference type="Pfam" id="PF02515">
    <property type="entry name" value="CoA_transf_3"/>
    <property type="match status" value="1"/>
</dbReference>
<sequence>MHDLAKRVTGSLAGLRVPAVATVIAAPYSATPMSESGADVVKEELPGNGGTTRRFGSIAGAREPLPWLTKTRDKRSLCALRRRAAKLKRATWH</sequence>
<name>A0A4R5QA07_9PROT</name>
<keyword evidence="2" id="KW-1185">Reference proteome</keyword>
<gene>
    <name evidence="1" type="ORF">E2C06_27105</name>
</gene>
<protein>
    <submittedName>
        <fullName evidence="1">Uncharacterized protein</fullName>
    </submittedName>
</protein>
<dbReference type="RefSeq" id="WP_133291713.1">
    <property type="nucleotide sequence ID" value="NZ_SMSJ01000064.1"/>
</dbReference>
<accession>A0A4R5QA07</accession>
<reference evidence="1 2" key="1">
    <citation type="journal article" date="2016" name="J. Microbiol.">
        <title>Dankookia rubra gen. nov., sp. nov., an alphaproteobacterium isolated from sediment of a shallow stream.</title>
        <authorList>
            <person name="Kim W.H."/>
            <person name="Kim D.H."/>
            <person name="Kang K."/>
            <person name="Ahn T.Y."/>
        </authorList>
    </citation>
    <scope>NUCLEOTIDE SEQUENCE [LARGE SCALE GENOMIC DNA]</scope>
    <source>
        <strain evidence="1 2">JCM30602</strain>
    </source>
</reference>
<comment type="caution">
    <text evidence="1">The sequence shown here is derived from an EMBL/GenBank/DDBJ whole genome shotgun (WGS) entry which is preliminary data.</text>
</comment>
<dbReference type="Proteomes" id="UP000295096">
    <property type="component" value="Unassembled WGS sequence"/>
</dbReference>
<evidence type="ECO:0000313" key="2">
    <source>
        <dbReference type="Proteomes" id="UP000295096"/>
    </source>
</evidence>
<dbReference type="SUPFAM" id="SSF89796">
    <property type="entry name" value="CoA-transferase family III (CaiB/BaiF)"/>
    <property type="match status" value="1"/>
</dbReference>
<dbReference type="InterPro" id="IPR003673">
    <property type="entry name" value="CoA-Trfase_fam_III"/>
</dbReference>
<dbReference type="EMBL" id="SMSJ01000064">
    <property type="protein sequence ID" value="TDH59493.1"/>
    <property type="molecule type" value="Genomic_DNA"/>
</dbReference>
<dbReference type="InterPro" id="IPR023606">
    <property type="entry name" value="CoA-Trfase_III_dom_1_sf"/>
</dbReference>
<evidence type="ECO:0000313" key="1">
    <source>
        <dbReference type="EMBL" id="TDH59493.1"/>
    </source>
</evidence>
<proteinExistence type="predicted"/>